<proteinExistence type="predicted"/>
<dbReference type="GO" id="GO:0030639">
    <property type="term" value="P:polyketide biosynthetic process"/>
    <property type="evidence" value="ECO:0007669"/>
    <property type="project" value="InterPro"/>
</dbReference>
<name>A0A1K1YCA7_STRAR</name>
<evidence type="ECO:0000313" key="1">
    <source>
        <dbReference type="EMBL" id="SFX58949.1"/>
    </source>
</evidence>
<dbReference type="InterPro" id="IPR011008">
    <property type="entry name" value="Dimeric_a/b-barrel"/>
</dbReference>
<dbReference type="Gene3D" id="3.30.70.1090">
    <property type="entry name" value="Dimeric alpha+beta barrel"/>
    <property type="match status" value="1"/>
</dbReference>
<gene>
    <name evidence="1" type="ORF">SAMN02787144_1004194</name>
</gene>
<dbReference type="Proteomes" id="UP000181909">
    <property type="component" value="Unassembled WGS sequence"/>
</dbReference>
<dbReference type="STRING" id="1893.SAMN02787144_1004194"/>
<accession>A0A1K1YCA7</accession>
<dbReference type="Pfam" id="PF04673">
    <property type="entry name" value="Cyclase_polyket"/>
    <property type="match status" value="1"/>
</dbReference>
<evidence type="ECO:0000313" key="2">
    <source>
        <dbReference type="Proteomes" id="UP000181909"/>
    </source>
</evidence>
<reference evidence="1 2" key="1">
    <citation type="submission" date="2016-11" db="EMBL/GenBank/DDBJ databases">
        <authorList>
            <person name="Jaros S."/>
            <person name="Januszkiewicz K."/>
            <person name="Wedrychowicz H."/>
        </authorList>
    </citation>
    <scope>NUCLEOTIDE SEQUENCE [LARGE SCALE GENOMIC DNA]</scope>
    <source>
        <strain evidence="1 2">OK807</strain>
    </source>
</reference>
<protein>
    <submittedName>
        <fullName evidence="1">Cyclase</fullName>
    </submittedName>
</protein>
<dbReference type="SUPFAM" id="SSF54909">
    <property type="entry name" value="Dimeric alpha+beta barrel"/>
    <property type="match status" value="1"/>
</dbReference>
<dbReference type="EMBL" id="FPJO01000004">
    <property type="protein sequence ID" value="SFX58949.1"/>
    <property type="molecule type" value="Genomic_DNA"/>
</dbReference>
<dbReference type="OrthoDB" id="4147507at2"/>
<dbReference type="InterPro" id="IPR006765">
    <property type="entry name" value="Polyketide_synth_cyclase"/>
</dbReference>
<dbReference type="AlphaFoldDB" id="A0A1K1YCA7"/>
<sequence length="110" mass="12257">MHHALIVARMAPGSAPDIANLFAASDSGELPHLVGVTRRKLFQFGDVYLHLIESENPPGPEIAKVTGHPEFKDISEKLTAYVSAYDPQTWRSPKDAMAHEFYRWERGTPA</sequence>
<dbReference type="InterPro" id="IPR038474">
    <property type="entry name" value="Polyketide_synth_cyclase_sf"/>
</dbReference>
<dbReference type="RefSeq" id="WP_072484756.1">
    <property type="nucleotide sequence ID" value="NZ_CP108276.1"/>
</dbReference>
<organism evidence="1 2">
    <name type="scientific">Streptomyces atratus</name>
    <dbReference type="NCBI Taxonomy" id="1893"/>
    <lineage>
        <taxon>Bacteria</taxon>
        <taxon>Bacillati</taxon>
        <taxon>Actinomycetota</taxon>
        <taxon>Actinomycetes</taxon>
        <taxon>Kitasatosporales</taxon>
        <taxon>Streptomycetaceae</taxon>
        <taxon>Streptomyces</taxon>
    </lineage>
</organism>